<dbReference type="Gene3D" id="3.80.10.10">
    <property type="entry name" value="Ribonuclease Inhibitor"/>
    <property type="match status" value="1"/>
</dbReference>
<sequence>MSSEVEVSLSEATDVGLQSDTCDVIQAEGNDDDGIDEKSELSPDQDAETTKEDRIGGSTEGEAEIPEDHKEEVALQENGDVSPWGDEEADQDTADNVEDDDAVDDDTDAWEWQLRVVQRVSEGMLDLSLFTSGGFDFVVVLNVQQNALRDLGPILAMARTLRVLNASQNELSTLPGVQFWSQFHCLRLCFLCQNALRTWTDVQGLEACTGSLLWLTLANNPLMQLKNARSFVVNKLPFLKALDNYVTTDQEVVQHARPSARFNALAPRLSIAHLRMPLEFETDDAALFYVRETETAVARICADNSPSVRTQKLIRGYLSRRVNFPLFRTVRELIIHVQKHIRGFLLRQRIKREICELVAANGESKLLMASVAAGHGLLSALARRSFEKMLPMIRRWRTQFQARKRAVAIKKIRFWCQMVYQRHARRTRQLLRDQQEIWIYYTPEFEQELLTLAARVARRDPYLMTLSREDRLELLRNRCAPSGISVLRGPKPNSNVVRLISTSDARSPTPVRPHQLEREEDEGYRLLRLGRDAQSTLDAPPQTGHPMRRSTSPGWPPLIRAFPSDNDIENQLLVSEKRFLQQDLERIASIQSQHRQTAVNGEINSGKTPTKLQMMRKHQSRAVLLHLNQVTRELRQRLVICNRKILNACVKQQRRQLSSDTHFSLTKAKLRARGHAPTRWERKRLVSAEHSHGYRKMKVFIPWTIDMYLHIVASLDRAVSMCSVGPAKAFALPYEDAKRSDAALLIQSTWRASMCHSRRNALEVTIARALVCIQRWWRFRVGLRRRLDVLRACLLVGASINSRTLFMEADVYRTLVESWPAVQAVVSRHRCHEHRLHCRIVSGTHVELTLSPGQLLLYAASREERSILLPQPQYHQVSSVSSAHLSSSKIEQWSSQRCSAYLPVWMPGAPDPEQESMSSRFEDAAALLLVDGVQVEPTLLERELMLGGTQPPVAEMFAQMNPFRDFPMCQCVVESATRVMDLARRLSAQKSTRNWQLESQFGIDSTSFVRLTFDSIDEARKRALLLLCKTFDPITKTYAQMFSLEALFGAAFRHHQWALSQAATREESEAILDESRVWLQDEFPSRWWVNTERRLEALRSPLQAHSAPLPTTKTVKPPPDFHVQQIPPQEPQTLEPIKPAELEPRGPPRVFHRPLEPESVSPVPLHFVESTLPDDAERHSSDKTKVRVPVVPTQPLQPQAPPRVSPSTPMGSSRHQMLLNRLGKPSYACVEDKEYQEQQAREHHVRDLREEGERAVEALIVDRRMLQREKTTEVASIKLDIDVKLQRMRFEHELEQIHAREALEQQRHSVRRRKLTRKFETSFAAQSGALMRRAARAAVASSLKAEEQEQQRLASAVKVREAEALERRRDAKSFWFVRNRQEKREMDAVRQLRSAEADKAERTRIAGRRQRMSEDKDIKKLLRLM</sequence>
<proteinExistence type="predicted"/>
<feature type="region of interest" description="Disordered" evidence="1">
    <location>
        <begin position="534"/>
        <end position="555"/>
    </location>
</feature>
<dbReference type="InterPro" id="IPR032675">
    <property type="entry name" value="LRR_dom_sf"/>
</dbReference>
<dbReference type="SUPFAM" id="SSF52058">
    <property type="entry name" value="L domain-like"/>
    <property type="match status" value="1"/>
</dbReference>
<name>A0ABD3G6I1_9STRA</name>
<evidence type="ECO:0000256" key="1">
    <source>
        <dbReference type="SAM" id="MobiDB-lite"/>
    </source>
</evidence>
<dbReference type="Pfam" id="PF00612">
    <property type="entry name" value="IQ"/>
    <property type="match status" value="1"/>
</dbReference>
<dbReference type="PANTHER" id="PTHR46723:SF1">
    <property type="entry name" value="LEUCINE-RICH REPEAT AND IQ DOMAIN-CONTAINING PROTEIN 3"/>
    <property type="match status" value="1"/>
</dbReference>
<organism evidence="2 3">
    <name type="scientific">Phytophthora oleae</name>
    <dbReference type="NCBI Taxonomy" id="2107226"/>
    <lineage>
        <taxon>Eukaryota</taxon>
        <taxon>Sar</taxon>
        <taxon>Stramenopiles</taxon>
        <taxon>Oomycota</taxon>
        <taxon>Peronosporomycetes</taxon>
        <taxon>Peronosporales</taxon>
        <taxon>Peronosporaceae</taxon>
        <taxon>Phytophthora</taxon>
    </lineage>
</organism>
<dbReference type="EMBL" id="JBIMZQ010000001">
    <property type="protein sequence ID" value="KAL3674790.1"/>
    <property type="molecule type" value="Genomic_DNA"/>
</dbReference>
<accession>A0ABD3G6I1</accession>
<reference evidence="2 3" key="1">
    <citation type="submission" date="2024-09" db="EMBL/GenBank/DDBJ databases">
        <title>Genome sequencing and assembly of Phytophthora oleae, isolate VK10A, causative agent of rot of olive drupes.</title>
        <authorList>
            <person name="Conti Taguali S."/>
            <person name="Riolo M."/>
            <person name="La Spada F."/>
            <person name="Cacciola S.O."/>
            <person name="Dionisio G."/>
        </authorList>
    </citation>
    <scope>NUCLEOTIDE SEQUENCE [LARGE SCALE GENOMIC DNA]</scope>
    <source>
        <strain evidence="2 3">VK10A</strain>
    </source>
</reference>
<dbReference type="InterPro" id="IPR052859">
    <property type="entry name" value="LRR-IQ_domain_protein"/>
</dbReference>
<dbReference type="SMART" id="SM00015">
    <property type="entry name" value="IQ"/>
    <property type="match status" value="2"/>
</dbReference>
<evidence type="ECO:0000313" key="2">
    <source>
        <dbReference type="EMBL" id="KAL3674790.1"/>
    </source>
</evidence>
<feature type="region of interest" description="Disordered" evidence="1">
    <location>
        <begin position="1"/>
        <end position="103"/>
    </location>
</feature>
<feature type="region of interest" description="Disordered" evidence="1">
    <location>
        <begin position="1193"/>
        <end position="1213"/>
    </location>
</feature>
<protein>
    <submittedName>
        <fullName evidence="2">Uncharacterized protein</fullName>
    </submittedName>
</protein>
<feature type="compositionally biased region" description="Acidic residues" evidence="1">
    <location>
        <begin position="85"/>
        <end position="103"/>
    </location>
</feature>
<feature type="region of interest" description="Disordered" evidence="1">
    <location>
        <begin position="1123"/>
        <end position="1147"/>
    </location>
</feature>
<gene>
    <name evidence="2" type="ORF">V7S43_000718</name>
</gene>
<dbReference type="PANTHER" id="PTHR46723">
    <property type="entry name" value="LEUCINE-RICH REPEAT AND IQ DOMAIN-CONTAINING PROTEIN 3"/>
    <property type="match status" value="1"/>
</dbReference>
<comment type="caution">
    <text evidence="2">The sequence shown here is derived from an EMBL/GenBank/DDBJ whole genome shotgun (WGS) entry which is preliminary data.</text>
</comment>
<dbReference type="InterPro" id="IPR001611">
    <property type="entry name" value="Leu-rich_rpt"/>
</dbReference>
<evidence type="ECO:0000313" key="3">
    <source>
        <dbReference type="Proteomes" id="UP001632037"/>
    </source>
</evidence>
<dbReference type="Proteomes" id="UP001632037">
    <property type="component" value="Unassembled WGS sequence"/>
</dbReference>
<dbReference type="PROSITE" id="PS50096">
    <property type="entry name" value="IQ"/>
    <property type="match status" value="2"/>
</dbReference>
<dbReference type="InterPro" id="IPR000048">
    <property type="entry name" value="IQ_motif_EF-hand-BS"/>
</dbReference>
<dbReference type="PROSITE" id="PS51450">
    <property type="entry name" value="LRR"/>
    <property type="match status" value="1"/>
</dbReference>
<keyword evidence="3" id="KW-1185">Reference proteome</keyword>